<dbReference type="Pfam" id="PF11716">
    <property type="entry name" value="MDMPI_N"/>
    <property type="match status" value="1"/>
</dbReference>
<reference evidence="2 3" key="1">
    <citation type="journal article" date="2019" name="Int. J. Syst. Evol. Microbiol.">
        <title>The Global Catalogue of Microorganisms (GCM) 10K type strain sequencing project: providing services to taxonomists for standard genome sequencing and annotation.</title>
        <authorList>
            <consortium name="The Broad Institute Genomics Platform"/>
            <consortium name="The Broad Institute Genome Sequencing Center for Infectious Disease"/>
            <person name="Wu L."/>
            <person name="Ma J."/>
        </authorList>
    </citation>
    <scope>NUCLEOTIDE SEQUENCE [LARGE SCALE GENOMIC DNA]</scope>
    <source>
        <strain evidence="2 3">JCM 3325</strain>
    </source>
</reference>
<dbReference type="NCBIfam" id="TIGR03083">
    <property type="entry name" value="maleylpyruvate isomerase family mycothiol-dependent enzyme"/>
    <property type="match status" value="1"/>
</dbReference>
<dbReference type="InterPro" id="IPR034660">
    <property type="entry name" value="DinB/YfiT-like"/>
</dbReference>
<dbReference type="RefSeq" id="WP_344586750.1">
    <property type="nucleotide sequence ID" value="NZ_BAAARW010000002.1"/>
</dbReference>
<dbReference type="InterPro" id="IPR017517">
    <property type="entry name" value="Maleyloyr_isom"/>
</dbReference>
<proteinExistence type="predicted"/>
<dbReference type="EMBL" id="BAAARW010000002">
    <property type="protein sequence ID" value="GAA2401319.1"/>
    <property type="molecule type" value="Genomic_DNA"/>
</dbReference>
<evidence type="ECO:0000259" key="1">
    <source>
        <dbReference type="Pfam" id="PF11716"/>
    </source>
</evidence>
<evidence type="ECO:0000313" key="3">
    <source>
        <dbReference type="Proteomes" id="UP001501231"/>
    </source>
</evidence>
<name>A0ABN3IDI0_9ACTN</name>
<protein>
    <recommendedName>
        <fullName evidence="1">Mycothiol-dependent maleylpyruvate isomerase metal-binding domain-containing protein</fullName>
    </recommendedName>
</protein>
<gene>
    <name evidence="2" type="ORF">GCM10010191_05740</name>
</gene>
<comment type="caution">
    <text evidence="2">The sequence shown here is derived from an EMBL/GenBank/DDBJ whole genome shotgun (WGS) entry which is preliminary data.</text>
</comment>
<evidence type="ECO:0000313" key="2">
    <source>
        <dbReference type="EMBL" id="GAA2401319.1"/>
    </source>
</evidence>
<dbReference type="InterPro" id="IPR024344">
    <property type="entry name" value="MDMPI_metal-binding"/>
</dbReference>
<dbReference type="Proteomes" id="UP001501231">
    <property type="component" value="Unassembled WGS sequence"/>
</dbReference>
<dbReference type="SUPFAM" id="SSF109854">
    <property type="entry name" value="DinB/YfiT-like putative metalloenzymes"/>
    <property type="match status" value="1"/>
</dbReference>
<dbReference type="Gene3D" id="1.20.120.450">
    <property type="entry name" value="dinb family like domain"/>
    <property type="match status" value="1"/>
</dbReference>
<organism evidence="2 3">
    <name type="scientific">Actinomadura vinacea</name>
    <dbReference type="NCBI Taxonomy" id="115336"/>
    <lineage>
        <taxon>Bacteria</taxon>
        <taxon>Bacillati</taxon>
        <taxon>Actinomycetota</taxon>
        <taxon>Actinomycetes</taxon>
        <taxon>Streptosporangiales</taxon>
        <taxon>Thermomonosporaceae</taxon>
        <taxon>Actinomadura</taxon>
    </lineage>
</organism>
<feature type="domain" description="Mycothiol-dependent maleylpyruvate isomerase metal-binding" evidence="1">
    <location>
        <begin position="19"/>
        <end position="138"/>
    </location>
</feature>
<keyword evidence="3" id="KW-1185">Reference proteome</keyword>
<sequence>MTPTLSPPRRETVDGLIAEYASFADLLDGLSGPQWKTGTRCTGWEVRDAAGHVFGGVADTLELTIGTRTADEQARAYRDRAPADLARDLREDAGRLRTMLERLDDAAWLRPSPVPDRSVGEGVLSLWHDTFVHADDIRAALGLPSDRGPGLEAALRWLRIELERRGWGPARLALDGLDAFPVGVGGPELRGDPLTFLLVGTGREDPAVFGVDAGVNVYA</sequence>
<accession>A0ABN3IDI0</accession>